<sequence length="158" mass="17469">MLGEEISVEDELEISNTGVVVAIAKRDKSNSTVFARALDNDHNGEGTIFFLCKLTDSPDRDKSFIWSNEDVSKENLSIGSIVRFKRSGDESIHFSTVDIKPQDVTAIQMHLDYGEGAFLGTKDAFPSAKISPHKLLYMEDLELCSPSIAAISMKKCNH</sequence>
<proteinExistence type="predicted"/>
<evidence type="ECO:0000313" key="2">
    <source>
        <dbReference type="Proteomes" id="UP001163046"/>
    </source>
</evidence>
<comment type="caution">
    <text evidence="1">The sequence shown here is derived from an EMBL/GenBank/DDBJ whole genome shotgun (WGS) entry which is preliminary data.</text>
</comment>
<protein>
    <submittedName>
        <fullName evidence="1">Uncharacterized protein</fullName>
    </submittedName>
</protein>
<keyword evidence="2" id="KW-1185">Reference proteome</keyword>
<dbReference type="Proteomes" id="UP001163046">
    <property type="component" value="Unassembled WGS sequence"/>
</dbReference>
<dbReference type="EMBL" id="MU825398">
    <property type="protein sequence ID" value="KAJ7393288.1"/>
    <property type="molecule type" value="Genomic_DNA"/>
</dbReference>
<evidence type="ECO:0000313" key="1">
    <source>
        <dbReference type="EMBL" id="KAJ7393288.1"/>
    </source>
</evidence>
<accession>A0A9X0A4G8</accession>
<organism evidence="1 2">
    <name type="scientific">Desmophyllum pertusum</name>
    <dbReference type="NCBI Taxonomy" id="174260"/>
    <lineage>
        <taxon>Eukaryota</taxon>
        <taxon>Metazoa</taxon>
        <taxon>Cnidaria</taxon>
        <taxon>Anthozoa</taxon>
        <taxon>Hexacorallia</taxon>
        <taxon>Scleractinia</taxon>
        <taxon>Caryophylliina</taxon>
        <taxon>Caryophylliidae</taxon>
        <taxon>Desmophyllum</taxon>
    </lineage>
</organism>
<name>A0A9X0A4G8_9CNID</name>
<gene>
    <name evidence="1" type="ORF">OS493_006257</name>
</gene>
<dbReference type="AlphaFoldDB" id="A0A9X0A4G8"/>
<reference evidence="1" key="1">
    <citation type="submission" date="2023-01" db="EMBL/GenBank/DDBJ databases">
        <title>Genome assembly of the deep-sea coral Lophelia pertusa.</title>
        <authorList>
            <person name="Herrera S."/>
            <person name="Cordes E."/>
        </authorList>
    </citation>
    <scope>NUCLEOTIDE SEQUENCE</scope>
    <source>
        <strain evidence="1">USNM1676648</strain>
        <tissue evidence="1">Polyp</tissue>
    </source>
</reference>